<dbReference type="EMBL" id="GBHO01019105">
    <property type="protein sequence ID" value="JAG24499.1"/>
    <property type="molecule type" value="Transcribed_RNA"/>
</dbReference>
<dbReference type="PROSITE" id="PS00113">
    <property type="entry name" value="ADENYLATE_KINASE"/>
    <property type="match status" value="1"/>
</dbReference>
<dbReference type="SUPFAM" id="SSF52540">
    <property type="entry name" value="P-loop containing nucleoside triphosphate hydrolases"/>
    <property type="match status" value="1"/>
</dbReference>
<dbReference type="GO" id="GO:0016301">
    <property type="term" value="F:kinase activity"/>
    <property type="evidence" value="ECO:0007669"/>
    <property type="project" value="UniProtKB-KW"/>
</dbReference>
<protein>
    <submittedName>
        <fullName evidence="3">Adenylate kinase</fullName>
    </submittedName>
</protein>
<proteinExistence type="predicted"/>
<dbReference type="SMR" id="A0A0A9XX72"/>
<evidence type="ECO:0000313" key="2">
    <source>
        <dbReference type="EMBL" id="JAG24497.1"/>
    </source>
</evidence>
<evidence type="ECO:0000313" key="4">
    <source>
        <dbReference type="EMBL" id="JAQ15653.1"/>
    </source>
</evidence>
<keyword evidence="3" id="KW-0808">Transferase</keyword>
<reference evidence="3" key="1">
    <citation type="journal article" date="2014" name="PLoS ONE">
        <title>Transcriptome-Based Identification of ABC Transporters in the Western Tarnished Plant Bug Lygus hesperus.</title>
        <authorList>
            <person name="Hull J.J."/>
            <person name="Chaney K."/>
            <person name="Geib S.M."/>
            <person name="Fabrick J.A."/>
            <person name="Brent C.S."/>
            <person name="Walsh D."/>
            <person name="Lavine L.C."/>
        </authorList>
    </citation>
    <scope>NUCLEOTIDE SEQUENCE</scope>
</reference>
<dbReference type="InterPro" id="IPR027417">
    <property type="entry name" value="P-loop_NTPase"/>
</dbReference>
<organism evidence="3">
    <name type="scientific">Lygus hesperus</name>
    <name type="common">Western plant bug</name>
    <dbReference type="NCBI Taxonomy" id="30085"/>
    <lineage>
        <taxon>Eukaryota</taxon>
        <taxon>Metazoa</taxon>
        <taxon>Ecdysozoa</taxon>
        <taxon>Arthropoda</taxon>
        <taxon>Hexapoda</taxon>
        <taxon>Insecta</taxon>
        <taxon>Pterygota</taxon>
        <taxon>Neoptera</taxon>
        <taxon>Paraneoptera</taxon>
        <taxon>Hemiptera</taxon>
        <taxon>Heteroptera</taxon>
        <taxon>Panheteroptera</taxon>
        <taxon>Cimicomorpha</taxon>
        <taxon>Miridae</taxon>
        <taxon>Mirini</taxon>
        <taxon>Lygus</taxon>
    </lineage>
</organism>
<sequence>MECRESIERGKLLNDSIVNQLVVTKLSSIPRESNYILDGYPRKSTQLLHLYSDGVCAPNIAAFIHLPDEIVITKALGRRICEDCGFGYNVNSVSIGTEYDMPAMLPSVDGVCDRVRSFSHFGVQCKGWQHSGSALHTHTVPGSTCVSQ</sequence>
<accession>A0A0A9XX72</accession>
<dbReference type="EMBL" id="GBHO01019109">
    <property type="protein sequence ID" value="JAG24495.1"/>
    <property type="molecule type" value="Transcribed_RNA"/>
</dbReference>
<name>A0A0A9XX72_LYGHE</name>
<dbReference type="AlphaFoldDB" id="A0A0A9XX72"/>
<dbReference type="Pfam" id="PF00406">
    <property type="entry name" value="ADK"/>
    <property type="match status" value="1"/>
</dbReference>
<dbReference type="Gene3D" id="3.40.50.300">
    <property type="entry name" value="P-loop containing nucleotide triphosphate hydrolases"/>
    <property type="match status" value="1"/>
</dbReference>
<dbReference type="InterPro" id="IPR033690">
    <property type="entry name" value="Adenylat_kinase_CS"/>
</dbReference>
<keyword evidence="3" id="KW-0418">Kinase</keyword>
<dbReference type="EMBL" id="GBHO01019107">
    <property type="protein sequence ID" value="JAG24497.1"/>
    <property type="molecule type" value="Transcribed_RNA"/>
</dbReference>
<evidence type="ECO:0000313" key="3">
    <source>
        <dbReference type="EMBL" id="JAG24499.1"/>
    </source>
</evidence>
<evidence type="ECO:0000313" key="1">
    <source>
        <dbReference type="EMBL" id="JAG24495.1"/>
    </source>
</evidence>
<reference evidence="3" key="2">
    <citation type="submission" date="2014-07" db="EMBL/GenBank/DDBJ databases">
        <authorList>
            <person name="Hull J."/>
        </authorList>
    </citation>
    <scope>NUCLEOTIDE SEQUENCE</scope>
</reference>
<dbReference type="EMBL" id="GDHC01002976">
    <property type="protein sequence ID" value="JAQ15653.1"/>
    <property type="molecule type" value="Transcribed_RNA"/>
</dbReference>
<reference evidence="4" key="3">
    <citation type="journal article" date="2016" name="Gigascience">
        <title>De novo construction of an expanded transcriptome assembly for the western tarnished plant bug, Lygus hesperus.</title>
        <authorList>
            <person name="Tassone E.E."/>
            <person name="Geib S.M."/>
            <person name="Hall B."/>
            <person name="Fabrick J.A."/>
            <person name="Brent C.S."/>
            <person name="Hull J.J."/>
        </authorList>
    </citation>
    <scope>NUCLEOTIDE SEQUENCE</scope>
</reference>
<gene>
    <name evidence="3" type="primary">adk_3</name>
    <name evidence="2" type="synonym">adk_1</name>
    <name evidence="1" type="synonym">adk_10</name>
    <name evidence="4" type="synonym">adk_6</name>
    <name evidence="3" type="ORF">CM83_16573</name>
    <name evidence="2" type="ORF">CM83_16577</name>
    <name evidence="1" type="ORF">CM83_16585</name>
    <name evidence="4" type="ORF">g.35564</name>
</gene>